<proteinExistence type="predicted"/>
<dbReference type="EMBL" id="CAKOAT010719599">
    <property type="protein sequence ID" value="CAH8386810.1"/>
    <property type="molecule type" value="Genomic_DNA"/>
</dbReference>
<keyword evidence="3" id="KW-1185">Reference proteome</keyword>
<evidence type="ECO:0000256" key="1">
    <source>
        <dbReference type="SAM" id="Phobius"/>
    </source>
</evidence>
<gene>
    <name evidence="2" type="ORF">ERUC_LOCUS39293</name>
</gene>
<comment type="caution">
    <text evidence="2">The sequence shown here is derived from an EMBL/GenBank/DDBJ whole genome shotgun (WGS) entry which is preliminary data.</text>
</comment>
<keyword evidence="1" id="KW-1133">Transmembrane helix</keyword>
<evidence type="ECO:0000313" key="2">
    <source>
        <dbReference type="EMBL" id="CAH8386810.1"/>
    </source>
</evidence>
<evidence type="ECO:0000313" key="3">
    <source>
        <dbReference type="Proteomes" id="UP001642260"/>
    </source>
</evidence>
<accession>A0ABC8LTV0</accession>
<dbReference type="Proteomes" id="UP001642260">
    <property type="component" value="Unassembled WGS sequence"/>
</dbReference>
<protein>
    <submittedName>
        <fullName evidence="2">Uncharacterized protein</fullName>
    </submittedName>
</protein>
<sequence>MALLWLGDTMPPQRHYVFIRLRHLRTTPLELFLYMLEIADTFPVTTPASFRVCCDGSRSAANDVFILIAIIIFYGFLMITADSSL</sequence>
<keyword evidence="1" id="KW-0472">Membrane</keyword>
<name>A0ABC8LTV0_ERUVS</name>
<dbReference type="AlphaFoldDB" id="A0ABC8LTV0"/>
<keyword evidence="1" id="KW-0812">Transmembrane</keyword>
<organism evidence="2 3">
    <name type="scientific">Eruca vesicaria subsp. sativa</name>
    <name type="common">Garden rocket</name>
    <name type="synonym">Eruca sativa</name>
    <dbReference type="NCBI Taxonomy" id="29727"/>
    <lineage>
        <taxon>Eukaryota</taxon>
        <taxon>Viridiplantae</taxon>
        <taxon>Streptophyta</taxon>
        <taxon>Embryophyta</taxon>
        <taxon>Tracheophyta</taxon>
        <taxon>Spermatophyta</taxon>
        <taxon>Magnoliopsida</taxon>
        <taxon>eudicotyledons</taxon>
        <taxon>Gunneridae</taxon>
        <taxon>Pentapetalae</taxon>
        <taxon>rosids</taxon>
        <taxon>malvids</taxon>
        <taxon>Brassicales</taxon>
        <taxon>Brassicaceae</taxon>
        <taxon>Brassiceae</taxon>
        <taxon>Eruca</taxon>
    </lineage>
</organism>
<reference evidence="2 3" key="1">
    <citation type="submission" date="2022-03" db="EMBL/GenBank/DDBJ databases">
        <authorList>
            <person name="Macdonald S."/>
            <person name="Ahmed S."/>
            <person name="Newling K."/>
        </authorList>
    </citation>
    <scope>NUCLEOTIDE SEQUENCE [LARGE SCALE GENOMIC DNA]</scope>
</reference>
<feature type="transmembrane region" description="Helical" evidence="1">
    <location>
        <begin position="64"/>
        <end position="81"/>
    </location>
</feature>